<evidence type="ECO:0000256" key="7">
    <source>
        <dbReference type="ARBA" id="ARBA00022840"/>
    </source>
</evidence>
<evidence type="ECO:0000256" key="3">
    <source>
        <dbReference type="ARBA" id="ARBA00022553"/>
    </source>
</evidence>
<evidence type="ECO:0000256" key="4">
    <source>
        <dbReference type="ARBA" id="ARBA00022679"/>
    </source>
</evidence>
<evidence type="ECO:0000256" key="9">
    <source>
        <dbReference type="SAM" id="MobiDB-lite"/>
    </source>
</evidence>
<dbReference type="RefSeq" id="WP_286276670.1">
    <property type="nucleotide sequence ID" value="NZ_AP027731.1"/>
</dbReference>
<organism evidence="12 13">
    <name type="scientific">Naasia aerilata</name>
    <dbReference type="NCBI Taxonomy" id="1162966"/>
    <lineage>
        <taxon>Bacteria</taxon>
        <taxon>Bacillati</taxon>
        <taxon>Actinomycetota</taxon>
        <taxon>Actinomycetes</taxon>
        <taxon>Micrococcales</taxon>
        <taxon>Microbacteriaceae</taxon>
        <taxon>Naasia</taxon>
    </lineage>
</organism>
<feature type="transmembrane region" description="Helical" evidence="10">
    <location>
        <begin position="113"/>
        <end position="131"/>
    </location>
</feature>
<dbReference type="PANTHER" id="PTHR24421:SF10">
    <property type="entry name" value="NITRATE_NITRITE SENSOR PROTEIN NARQ"/>
    <property type="match status" value="1"/>
</dbReference>
<dbReference type="EMBL" id="AP027731">
    <property type="protein sequence ID" value="BDZ46647.1"/>
    <property type="molecule type" value="Genomic_DNA"/>
</dbReference>
<keyword evidence="13" id="KW-1185">Reference proteome</keyword>
<dbReference type="Proteomes" id="UP001321498">
    <property type="component" value="Chromosome"/>
</dbReference>
<feature type="domain" description="Signal transduction histidine kinase subgroup 3 dimerisation and phosphoacceptor" evidence="11">
    <location>
        <begin position="194"/>
        <end position="260"/>
    </location>
</feature>
<accession>A0ABN6XNS3</accession>
<comment type="catalytic activity">
    <reaction evidence="1">
        <text>ATP + protein L-histidine = ADP + protein N-phospho-L-histidine.</text>
        <dbReference type="EC" id="2.7.13.3"/>
    </reaction>
</comment>
<keyword evidence="6 12" id="KW-0418">Kinase</keyword>
<dbReference type="InterPro" id="IPR050482">
    <property type="entry name" value="Sensor_HK_TwoCompSys"/>
</dbReference>
<protein>
    <recommendedName>
        <fullName evidence="2">histidine kinase</fullName>
        <ecNumber evidence="2">2.7.13.3</ecNumber>
    </recommendedName>
</protein>
<gene>
    <name evidence="12" type="ORF">GCM10025866_25560</name>
</gene>
<evidence type="ECO:0000256" key="6">
    <source>
        <dbReference type="ARBA" id="ARBA00022777"/>
    </source>
</evidence>
<keyword evidence="10" id="KW-0812">Transmembrane</keyword>
<feature type="transmembrane region" description="Helical" evidence="10">
    <location>
        <begin position="66"/>
        <end position="84"/>
    </location>
</feature>
<dbReference type="GO" id="GO:0016301">
    <property type="term" value="F:kinase activity"/>
    <property type="evidence" value="ECO:0007669"/>
    <property type="project" value="UniProtKB-KW"/>
</dbReference>
<feature type="transmembrane region" description="Helical" evidence="10">
    <location>
        <begin position="90"/>
        <end position="106"/>
    </location>
</feature>
<dbReference type="PANTHER" id="PTHR24421">
    <property type="entry name" value="NITRATE/NITRITE SENSOR PROTEIN NARX-RELATED"/>
    <property type="match status" value="1"/>
</dbReference>
<reference evidence="13" key="1">
    <citation type="journal article" date="2019" name="Int. J. Syst. Evol. Microbiol.">
        <title>The Global Catalogue of Microorganisms (GCM) 10K type strain sequencing project: providing services to taxonomists for standard genome sequencing and annotation.</title>
        <authorList>
            <consortium name="The Broad Institute Genomics Platform"/>
            <consortium name="The Broad Institute Genome Sequencing Center for Infectious Disease"/>
            <person name="Wu L."/>
            <person name="Ma J."/>
        </authorList>
    </citation>
    <scope>NUCLEOTIDE SEQUENCE [LARGE SCALE GENOMIC DNA]</scope>
    <source>
        <strain evidence="13">NBRC 108725</strain>
    </source>
</reference>
<dbReference type="Pfam" id="PF07730">
    <property type="entry name" value="HisKA_3"/>
    <property type="match status" value="1"/>
</dbReference>
<evidence type="ECO:0000256" key="2">
    <source>
        <dbReference type="ARBA" id="ARBA00012438"/>
    </source>
</evidence>
<keyword evidence="5" id="KW-0547">Nucleotide-binding</keyword>
<evidence type="ECO:0000259" key="11">
    <source>
        <dbReference type="Pfam" id="PF07730"/>
    </source>
</evidence>
<keyword evidence="10" id="KW-0472">Membrane</keyword>
<feature type="transmembrane region" description="Helical" evidence="10">
    <location>
        <begin position="143"/>
        <end position="162"/>
    </location>
</feature>
<keyword evidence="7" id="KW-0067">ATP-binding</keyword>
<proteinExistence type="predicted"/>
<evidence type="ECO:0000256" key="5">
    <source>
        <dbReference type="ARBA" id="ARBA00022741"/>
    </source>
</evidence>
<feature type="compositionally biased region" description="Low complexity" evidence="9">
    <location>
        <begin position="369"/>
        <end position="380"/>
    </location>
</feature>
<keyword evidence="3" id="KW-0597">Phosphoprotein</keyword>
<evidence type="ECO:0000313" key="13">
    <source>
        <dbReference type="Proteomes" id="UP001321498"/>
    </source>
</evidence>
<dbReference type="Gene3D" id="3.30.565.10">
    <property type="entry name" value="Histidine kinase-like ATPase, C-terminal domain"/>
    <property type="match status" value="1"/>
</dbReference>
<feature type="region of interest" description="Disordered" evidence="9">
    <location>
        <begin position="344"/>
        <end position="406"/>
    </location>
</feature>
<dbReference type="SUPFAM" id="SSF55874">
    <property type="entry name" value="ATPase domain of HSP90 chaperone/DNA topoisomerase II/histidine kinase"/>
    <property type="match status" value="1"/>
</dbReference>
<dbReference type="CDD" id="cd16917">
    <property type="entry name" value="HATPase_UhpB-NarQ-NarX-like"/>
    <property type="match status" value="1"/>
</dbReference>
<evidence type="ECO:0000256" key="1">
    <source>
        <dbReference type="ARBA" id="ARBA00000085"/>
    </source>
</evidence>
<evidence type="ECO:0000313" key="12">
    <source>
        <dbReference type="EMBL" id="BDZ46647.1"/>
    </source>
</evidence>
<keyword evidence="10" id="KW-1133">Transmembrane helix</keyword>
<keyword evidence="8" id="KW-0902">Two-component regulatory system</keyword>
<dbReference type="EC" id="2.7.13.3" evidence="2"/>
<name>A0ABN6XNS3_9MICO</name>
<sequence length="406" mass="43032">MLENLGDLATRENLIRYRFRLEVAGAVLYAVIAFVEQGIWGSGLVGALAVPVLAGTIVLHRIRPAIALGVIAILPMLLVVSGFASSAPSVTLWVPVLLGLFAAPAYGGEVARWAALPIAILGGIFVSFSSFREIGGTGPAFLLYFAATLCLFLLPWIGGTLVRVNRQRRAAQTTATVATAERDQLEVSVALEQERNRVARDVHDIVAHSLAVVIAQADGARYAVKKNPEAVDEALEAIAATARDSLADVRVLLTELRHSQEAGPQPGMDDIDGLVRGFRESGLDLRWSSYGTATPLSEATGLAVYRILQESLTNALRHGDLTQPVDLEFDWSETALALSVTNGVADADRGGNPSGHGIPGMRERASLAGGSFSSGDGNNGRFRVRATLPVDRGTARTQPMARAVAP</sequence>
<evidence type="ECO:0000256" key="10">
    <source>
        <dbReference type="SAM" id="Phobius"/>
    </source>
</evidence>
<dbReference type="InterPro" id="IPR011712">
    <property type="entry name" value="Sig_transdc_His_kin_sub3_dim/P"/>
</dbReference>
<dbReference type="Gene3D" id="1.20.5.1930">
    <property type="match status" value="1"/>
</dbReference>
<keyword evidence="4" id="KW-0808">Transferase</keyword>
<evidence type="ECO:0000256" key="8">
    <source>
        <dbReference type="ARBA" id="ARBA00023012"/>
    </source>
</evidence>
<dbReference type="InterPro" id="IPR036890">
    <property type="entry name" value="HATPase_C_sf"/>
</dbReference>
<feature type="transmembrane region" description="Helical" evidence="10">
    <location>
        <begin position="41"/>
        <end position="59"/>
    </location>
</feature>